<dbReference type="Proteomes" id="UP001227317">
    <property type="component" value="Unassembled WGS sequence"/>
</dbReference>
<proteinExistence type="predicted"/>
<reference evidence="1 2" key="1">
    <citation type="submission" date="2023-06" db="EMBL/GenBank/DDBJ databases">
        <title>Azospirillum isscasensis sp.nov, a bacterium isolated from rhizosphere soil of rice.</title>
        <authorList>
            <person name="Wang H."/>
        </authorList>
    </citation>
    <scope>NUCLEOTIDE SEQUENCE [LARGE SCALE GENOMIC DNA]</scope>
    <source>
        <strain evidence="1 2">C340-1</strain>
    </source>
</reference>
<organism evidence="1 2">
    <name type="scientific">Azospirillum isscasi</name>
    <dbReference type="NCBI Taxonomy" id="3053926"/>
    <lineage>
        <taxon>Bacteria</taxon>
        <taxon>Pseudomonadati</taxon>
        <taxon>Pseudomonadota</taxon>
        <taxon>Alphaproteobacteria</taxon>
        <taxon>Rhodospirillales</taxon>
        <taxon>Azospirillaceae</taxon>
        <taxon>Azospirillum</taxon>
    </lineage>
</organism>
<dbReference type="RefSeq" id="WP_306708113.1">
    <property type="nucleotide sequence ID" value="NZ_JAUJFI010000084.1"/>
</dbReference>
<evidence type="ECO:0000313" key="2">
    <source>
        <dbReference type="Proteomes" id="UP001227317"/>
    </source>
</evidence>
<keyword evidence="2" id="KW-1185">Reference proteome</keyword>
<gene>
    <name evidence="1" type="ORF">QSG27_16910</name>
</gene>
<comment type="caution">
    <text evidence="1">The sequence shown here is derived from an EMBL/GenBank/DDBJ whole genome shotgun (WGS) entry which is preliminary data.</text>
</comment>
<evidence type="ECO:0000313" key="1">
    <source>
        <dbReference type="EMBL" id="MDQ2104383.1"/>
    </source>
</evidence>
<accession>A0ABU0WJJ1</accession>
<dbReference type="EMBL" id="JAUJFI010000084">
    <property type="protein sequence ID" value="MDQ2104383.1"/>
    <property type="molecule type" value="Genomic_DNA"/>
</dbReference>
<name>A0ABU0WJJ1_9PROT</name>
<sequence>MDSRVVNALAAISVAALLFLGFGGGLDSLARGTAANAGAGSAAADSPATVAKLEK</sequence>
<protein>
    <submittedName>
        <fullName evidence="1">Uncharacterized protein</fullName>
    </submittedName>
</protein>